<gene>
    <name evidence="7" type="ORF">L21SP5_02130</name>
</gene>
<reference evidence="7 8" key="1">
    <citation type="submission" date="2015-11" db="EMBL/GenBank/DDBJ databases">
        <title>Description and complete genome sequence of a novel strain predominating in hypersaline microbial mats and representing a new family of the Bacteriodetes phylum.</title>
        <authorList>
            <person name="Spring S."/>
            <person name="Bunk B."/>
            <person name="Sproer C."/>
            <person name="Klenk H.-P."/>
        </authorList>
    </citation>
    <scope>NUCLEOTIDE SEQUENCE [LARGE SCALE GENOMIC DNA]</scope>
    <source>
        <strain evidence="7 8">L21-Spi-D4</strain>
    </source>
</reference>
<feature type="transmembrane region" description="Helical" evidence="6">
    <location>
        <begin position="264"/>
        <end position="280"/>
    </location>
</feature>
<dbReference type="EMBL" id="CP013118">
    <property type="protein sequence ID" value="ALO15763.1"/>
    <property type="molecule type" value="Genomic_DNA"/>
</dbReference>
<dbReference type="RefSeq" id="WP_057953195.1">
    <property type="nucleotide sequence ID" value="NZ_CP013118.1"/>
</dbReference>
<feature type="transmembrane region" description="Helical" evidence="6">
    <location>
        <begin position="7"/>
        <end position="27"/>
    </location>
</feature>
<comment type="subcellular location">
    <subcellularLocation>
        <location evidence="1">Cell membrane</location>
        <topology evidence="1">Multi-pass membrane protein</topology>
    </subcellularLocation>
</comment>
<feature type="transmembrane region" description="Helical" evidence="6">
    <location>
        <begin position="152"/>
        <end position="172"/>
    </location>
</feature>
<feature type="transmembrane region" description="Helical" evidence="6">
    <location>
        <begin position="286"/>
        <end position="310"/>
    </location>
</feature>
<keyword evidence="8" id="KW-1185">Reference proteome</keyword>
<feature type="transmembrane region" description="Helical" evidence="6">
    <location>
        <begin position="239"/>
        <end position="257"/>
    </location>
</feature>
<evidence type="ECO:0000256" key="1">
    <source>
        <dbReference type="ARBA" id="ARBA00004651"/>
    </source>
</evidence>
<feature type="transmembrane region" description="Helical" evidence="6">
    <location>
        <begin position="114"/>
        <end position="140"/>
    </location>
</feature>
<keyword evidence="2" id="KW-1003">Cell membrane</keyword>
<dbReference type="InterPro" id="IPR022791">
    <property type="entry name" value="L-PG_synthase/AglD"/>
</dbReference>
<proteinExistence type="predicted"/>
<dbReference type="Proteomes" id="UP000064893">
    <property type="component" value="Chromosome"/>
</dbReference>
<dbReference type="PANTHER" id="PTHR39087">
    <property type="entry name" value="UPF0104 MEMBRANE PROTEIN MJ1595"/>
    <property type="match status" value="1"/>
</dbReference>
<dbReference type="KEGG" id="blq:L21SP5_02130"/>
<name>A0A0S2I076_9BACT</name>
<dbReference type="GO" id="GO:0005886">
    <property type="term" value="C:plasma membrane"/>
    <property type="evidence" value="ECO:0007669"/>
    <property type="project" value="UniProtKB-SubCell"/>
</dbReference>
<feature type="transmembrane region" description="Helical" evidence="6">
    <location>
        <begin position="39"/>
        <end position="60"/>
    </location>
</feature>
<evidence type="ECO:0000256" key="2">
    <source>
        <dbReference type="ARBA" id="ARBA00022475"/>
    </source>
</evidence>
<keyword evidence="4 6" id="KW-1133">Transmembrane helix</keyword>
<feature type="transmembrane region" description="Helical" evidence="6">
    <location>
        <begin position="213"/>
        <end position="233"/>
    </location>
</feature>
<dbReference type="NCBIfam" id="TIGR00374">
    <property type="entry name" value="flippase-like domain"/>
    <property type="match status" value="1"/>
</dbReference>
<evidence type="ECO:0000256" key="4">
    <source>
        <dbReference type="ARBA" id="ARBA00022989"/>
    </source>
</evidence>
<evidence type="ECO:0000313" key="8">
    <source>
        <dbReference type="Proteomes" id="UP000064893"/>
    </source>
</evidence>
<protein>
    <recommendedName>
        <fullName evidence="9">Flippase-like domain-containing protein</fullName>
    </recommendedName>
</protein>
<evidence type="ECO:0000256" key="6">
    <source>
        <dbReference type="SAM" id="Phobius"/>
    </source>
</evidence>
<evidence type="ECO:0008006" key="9">
    <source>
        <dbReference type="Google" id="ProtNLM"/>
    </source>
</evidence>
<dbReference type="STRING" id="1307839.L21SP5_02130"/>
<organism evidence="7 8">
    <name type="scientific">Salinivirga cyanobacteriivorans</name>
    <dbReference type="NCBI Taxonomy" id="1307839"/>
    <lineage>
        <taxon>Bacteria</taxon>
        <taxon>Pseudomonadati</taxon>
        <taxon>Bacteroidota</taxon>
        <taxon>Bacteroidia</taxon>
        <taxon>Bacteroidales</taxon>
        <taxon>Salinivirgaceae</taxon>
        <taxon>Salinivirga</taxon>
    </lineage>
</organism>
<keyword evidence="3 6" id="KW-0812">Transmembrane</keyword>
<keyword evidence="5 6" id="KW-0472">Membrane</keyword>
<evidence type="ECO:0000313" key="7">
    <source>
        <dbReference type="EMBL" id="ALO15763.1"/>
    </source>
</evidence>
<dbReference type="PANTHER" id="PTHR39087:SF2">
    <property type="entry name" value="UPF0104 MEMBRANE PROTEIN MJ1595"/>
    <property type="match status" value="1"/>
</dbReference>
<dbReference type="OrthoDB" id="9812094at2"/>
<dbReference type="AlphaFoldDB" id="A0A0S2I076"/>
<sequence length="326" mass="36480">MTRNRHLSVFIGIAISLLAIVGILYFVDIKEVWQNLRKLSWEIVMIAIAVYVLGMAVRALRWFLIISIREKVGFYTVFKGLVYGYMLNQLLPAKIGEVARAEYITRKSTPGRSFLLGTIAAERVFDMAVILLFLGISVVFSETIMSKIQAQWISVVVIVFGLTALVFLLHNVQLLKKITRYLPGKIRSFADRVLDNLADSFNVFKSFKSIFKILLLTLVIWLLTCLVFFLIIQDLDIEVPFYAYFFIVSAGTFGMIIPSTSANVGVYHAVAMGALMLFMVPKAEALSFAILAHAFDFFPAIILGGLLSGFGGFQKISKNRIGDTES</sequence>
<dbReference type="Pfam" id="PF03706">
    <property type="entry name" value="LPG_synthase_TM"/>
    <property type="match status" value="1"/>
</dbReference>
<accession>A0A0S2I076</accession>
<evidence type="ECO:0000256" key="5">
    <source>
        <dbReference type="ARBA" id="ARBA00023136"/>
    </source>
</evidence>
<evidence type="ECO:0000256" key="3">
    <source>
        <dbReference type="ARBA" id="ARBA00022692"/>
    </source>
</evidence>